<organism evidence="1 2">
    <name type="scientific">Enterovibrio gelatinilyticus</name>
    <dbReference type="NCBI Taxonomy" id="2899819"/>
    <lineage>
        <taxon>Bacteria</taxon>
        <taxon>Pseudomonadati</taxon>
        <taxon>Pseudomonadota</taxon>
        <taxon>Gammaproteobacteria</taxon>
        <taxon>Vibrionales</taxon>
        <taxon>Vibrionaceae</taxon>
        <taxon>Enterovibrio</taxon>
    </lineage>
</organism>
<comment type="caution">
    <text evidence="1">The sequence shown here is derived from an EMBL/GenBank/DDBJ whole genome shotgun (WGS) entry which is preliminary data.</text>
</comment>
<name>A0ABT5R4W3_9GAMM</name>
<accession>A0ABT5R4W3</accession>
<dbReference type="Proteomes" id="UP001149400">
    <property type="component" value="Unassembled WGS sequence"/>
</dbReference>
<sequence>MSQHYVFVKKGKIRDFDDIYEGMIPDPIMSSDDMKSLLSNEFQIDAWEIFEKRKLIGENSAKHIEVTIDAVGDKTARMITINGIDKESAISFAEKLDLSELE</sequence>
<gene>
    <name evidence="1" type="ORF">LRP50_18025</name>
</gene>
<dbReference type="EMBL" id="JAJUBC010000023">
    <property type="protein sequence ID" value="MDD1795029.1"/>
    <property type="molecule type" value="Genomic_DNA"/>
</dbReference>
<protein>
    <submittedName>
        <fullName evidence="1">Uncharacterized protein</fullName>
    </submittedName>
</protein>
<evidence type="ECO:0000313" key="2">
    <source>
        <dbReference type="Proteomes" id="UP001149400"/>
    </source>
</evidence>
<proteinExistence type="predicted"/>
<reference evidence="1" key="1">
    <citation type="submission" date="2021-12" db="EMBL/GenBank/DDBJ databases">
        <title>Enterovibrio ZSDZ35 sp. nov. and Enterovibrio ZSDZ42 sp. nov., isolated from coastal seawater in Qingdao.</title>
        <authorList>
            <person name="Zhang P."/>
        </authorList>
    </citation>
    <scope>NUCLEOTIDE SEQUENCE</scope>
    <source>
        <strain evidence="1">ZSDZ42</strain>
    </source>
</reference>
<dbReference type="RefSeq" id="WP_274165838.1">
    <property type="nucleotide sequence ID" value="NZ_JAJUBC010000023.1"/>
</dbReference>
<keyword evidence="2" id="KW-1185">Reference proteome</keyword>
<evidence type="ECO:0000313" key="1">
    <source>
        <dbReference type="EMBL" id="MDD1795029.1"/>
    </source>
</evidence>